<evidence type="ECO:0000259" key="11">
    <source>
        <dbReference type="PROSITE" id="PS50089"/>
    </source>
</evidence>
<evidence type="ECO:0000256" key="4">
    <source>
        <dbReference type="ARBA" id="ARBA00022771"/>
    </source>
</evidence>
<accession>S3C9S8</accession>
<evidence type="ECO:0000256" key="2">
    <source>
        <dbReference type="ARBA" id="ARBA00022257"/>
    </source>
</evidence>
<dbReference type="OMA" id="PNKRDYY"/>
<feature type="domain" description="RING-type" evidence="11">
    <location>
        <begin position="42"/>
        <end position="83"/>
    </location>
</feature>
<dbReference type="eggNOG" id="KOG3800">
    <property type="taxonomic scope" value="Eukaryota"/>
</dbReference>
<name>S3C9S8_OPHP1</name>
<dbReference type="PROSITE" id="PS50089">
    <property type="entry name" value="ZF_RING_2"/>
    <property type="match status" value="1"/>
</dbReference>
<dbReference type="InterPro" id="IPR015877">
    <property type="entry name" value="MAT1_centre"/>
</dbReference>
<evidence type="ECO:0000313" key="13">
    <source>
        <dbReference type="Proteomes" id="UP000016923"/>
    </source>
</evidence>
<feature type="compositionally biased region" description="Low complexity" evidence="10">
    <location>
        <begin position="18"/>
        <end position="28"/>
    </location>
</feature>
<evidence type="ECO:0000256" key="7">
    <source>
        <dbReference type="ARBA" id="ARBA00029873"/>
    </source>
</evidence>
<dbReference type="InterPro" id="IPR004575">
    <property type="entry name" value="MAT1/Tfb3"/>
</dbReference>
<proteinExistence type="predicted"/>
<dbReference type="NCBIfam" id="TIGR00570">
    <property type="entry name" value="cdk7"/>
    <property type="match status" value="1"/>
</dbReference>
<keyword evidence="12" id="KW-0808">Transferase</keyword>
<evidence type="ECO:0000256" key="3">
    <source>
        <dbReference type="ARBA" id="ARBA00022723"/>
    </source>
</evidence>
<organism evidence="12 13">
    <name type="scientific">Ophiostoma piceae (strain UAMH 11346)</name>
    <name type="common">Sap stain fungus</name>
    <dbReference type="NCBI Taxonomy" id="1262450"/>
    <lineage>
        <taxon>Eukaryota</taxon>
        <taxon>Fungi</taxon>
        <taxon>Dikarya</taxon>
        <taxon>Ascomycota</taxon>
        <taxon>Pezizomycotina</taxon>
        <taxon>Sordariomycetes</taxon>
        <taxon>Sordariomycetidae</taxon>
        <taxon>Ophiostomatales</taxon>
        <taxon>Ophiostomataceae</taxon>
        <taxon>Ophiostoma</taxon>
    </lineage>
</organism>
<dbReference type="GO" id="GO:0061575">
    <property type="term" value="F:cyclin-dependent protein serine/threonine kinase activator activity"/>
    <property type="evidence" value="ECO:0007669"/>
    <property type="project" value="InterPro"/>
</dbReference>
<dbReference type="CDD" id="cd16573">
    <property type="entry name" value="RING-HC_TFB3-like"/>
    <property type="match status" value="1"/>
</dbReference>
<dbReference type="GO" id="GO:0016301">
    <property type="term" value="F:kinase activity"/>
    <property type="evidence" value="ECO:0007669"/>
    <property type="project" value="UniProtKB-KW"/>
</dbReference>
<dbReference type="Proteomes" id="UP000016923">
    <property type="component" value="Unassembled WGS sequence"/>
</dbReference>
<keyword evidence="4 9" id="KW-0863">Zinc-finger</keyword>
<dbReference type="PANTHER" id="PTHR12683">
    <property type="entry name" value="CDK-ACTIVATING KINASE ASSEMBLY FACTOR MAT1"/>
    <property type="match status" value="1"/>
</dbReference>
<dbReference type="InterPro" id="IPR001841">
    <property type="entry name" value="Znf_RING"/>
</dbReference>
<evidence type="ECO:0000256" key="1">
    <source>
        <dbReference type="ARBA" id="ARBA00004123"/>
    </source>
</evidence>
<dbReference type="PROSITE" id="PS00518">
    <property type="entry name" value="ZF_RING_1"/>
    <property type="match status" value="1"/>
</dbReference>
<dbReference type="SUPFAM" id="SSF57850">
    <property type="entry name" value="RING/U-box"/>
    <property type="match status" value="1"/>
</dbReference>
<feature type="region of interest" description="Disordered" evidence="10">
    <location>
        <begin position="173"/>
        <end position="221"/>
    </location>
</feature>
<dbReference type="GO" id="GO:0006357">
    <property type="term" value="P:regulation of transcription by RNA polymerase II"/>
    <property type="evidence" value="ECO:0007669"/>
    <property type="project" value="TreeGrafter"/>
</dbReference>
<comment type="subcellular location">
    <subcellularLocation>
        <location evidence="1">Nucleus</location>
    </subcellularLocation>
</comment>
<sequence>MSRKFSGRGPATVPPPTTNYTSSTTELVTSGGTQNGGIDDICPVCKTIRYLNKDMVFLINPECYHPMCSNCVNRLFTGPNQCPYAGCHKTLRRKDFRKAFFDDLTVEREVDIRRRVANIFNQGQDDFESLDDYNEHLEKVEALTMDLVGSVLAARRAAEAELSRWEADHRTDIEKNRRRGERADEQSKMMMAAEKDAAKKRRLEALRQDEEDRRAKVRDREADLDSLVSAPDNDGGVAAGRILLRRRGQHQREGLLSAEEQTLSGSRGDSSLTIRGLKDKKKLATTSSSAIDGPYDPFEGLDPAPSRYRVQQGEYRNPWLQGAREHNSHVVGGYDVHEYCARALFDAFSGLAVFVDDEKETGEGTSAAAVATLGASMAATDPADVANVVKMEVDTY</sequence>
<keyword evidence="12" id="KW-0418">Kinase</keyword>
<keyword evidence="13" id="KW-1185">Reference proteome</keyword>
<keyword evidence="5" id="KW-0862">Zinc</keyword>
<keyword evidence="6" id="KW-0539">Nucleus</keyword>
<feature type="region of interest" description="Disordered" evidence="10">
    <location>
        <begin position="249"/>
        <end position="271"/>
    </location>
</feature>
<dbReference type="GO" id="GO:0008270">
    <property type="term" value="F:zinc ion binding"/>
    <property type="evidence" value="ECO:0007669"/>
    <property type="project" value="UniProtKB-KW"/>
</dbReference>
<evidence type="ECO:0000313" key="12">
    <source>
        <dbReference type="EMBL" id="EPE10229.1"/>
    </source>
</evidence>
<gene>
    <name evidence="12" type="ORF">F503_05324</name>
</gene>
<evidence type="ECO:0000256" key="8">
    <source>
        <dbReference type="ARBA" id="ARBA00033277"/>
    </source>
</evidence>
<dbReference type="GO" id="GO:0005675">
    <property type="term" value="C:transcription factor TFIIH holo complex"/>
    <property type="evidence" value="ECO:0007669"/>
    <property type="project" value="InterPro"/>
</dbReference>
<dbReference type="Pfam" id="PF17121">
    <property type="entry name" value="zf-C3HC4_5"/>
    <property type="match status" value="1"/>
</dbReference>
<dbReference type="STRING" id="1262450.S3C9S8"/>
<dbReference type="InterPro" id="IPR013083">
    <property type="entry name" value="Znf_RING/FYVE/PHD"/>
</dbReference>
<evidence type="ECO:0000256" key="10">
    <source>
        <dbReference type="SAM" id="MobiDB-lite"/>
    </source>
</evidence>
<dbReference type="OrthoDB" id="5963at2759"/>
<evidence type="ECO:0000256" key="9">
    <source>
        <dbReference type="PROSITE-ProRule" id="PRU00175"/>
    </source>
</evidence>
<dbReference type="Gene3D" id="3.30.40.10">
    <property type="entry name" value="Zinc/RING finger domain, C3HC4 (zinc finger)"/>
    <property type="match status" value="1"/>
</dbReference>
<dbReference type="AlphaFoldDB" id="S3C9S8"/>
<dbReference type="GO" id="GO:0006289">
    <property type="term" value="P:nucleotide-excision repair"/>
    <property type="evidence" value="ECO:0007669"/>
    <property type="project" value="InterPro"/>
</dbReference>
<dbReference type="HOGENOM" id="CLU_048466_1_0_1"/>
<dbReference type="Pfam" id="PF06391">
    <property type="entry name" value="MAT1"/>
    <property type="match status" value="1"/>
</dbReference>
<evidence type="ECO:0000256" key="5">
    <source>
        <dbReference type="ARBA" id="ARBA00022833"/>
    </source>
</evidence>
<dbReference type="EMBL" id="KE148146">
    <property type="protein sequence ID" value="EPE10229.1"/>
    <property type="molecule type" value="Genomic_DNA"/>
</dbReference>
<keyword evidence="3" id="KW-0479">Metal-binding</keyword>
<dbReference type="InterPro" id="IPR017907">
    <property type="entry name" value="Znf_RING_CS"/>
</dbReference>
<feature type="region of interest" description="Disordered" evidence="10">
    <location>
        <begin position="1"/>
        <end position="28"/>
    </location>
</feature>
<reference evidence="12 13" key="1">
    <citation type="journal article" date="2013" name="BMC Genomics">
        <title>The genome and transcriptome of the pine saprophyte Ophiostoma piceae, and a comparison with the bark beetle-associated pine pathogen Grosmannia clavigera.</title>
        <authorList>
            <person name="Haridas S."/>
            <person name="Wang Y."/>
            <person name="Lim L."/>
            <person name="Massoumi Alamouti S."/>
            <person name="Jackman S."/>
            <person name="Docking R."/>
            <person name="Robertson G."/>
            <person name="Birol I."/>
            <person name="Bohlmann J."/>
            <person name="Breuil C."/>
        </authorList>
    </citation>
    <scope>NUCLEOTIDE SEQUENCE [LARGE SCALE GENOMIC DNA]</scope>
    <source>
        <strain evidence="12 13">UAMH 11346</strain>
    </source>
</reference>
<evidence type="ECO:0000256" key="6">
    <source>
        <dbReference type="ARBA" id="ARBA00023242"/>
    </source>
</evidence>
<dbReference type="PANTHER" id="PTHR12683:SF13">
    <property type="entry name" value="CDK-ACTIVATING KINASE ASSEMBLY FACTOR MAT1"/>
    <property type="match status" value="1"/>
</dbReference>
<dbReference type="VEuPathDB" id="FungiDB:F503_05324"/>
<feature type="compositionally biased region" description="Polar residues" evidence="10">
    <location>
        <begin position="259"/>
        <end position="271"/>
    </location>
</feature>
<protein>
    <recommendedName>
        <fullName evidence="2">RNA polymerase II transcription factor B subunit 3</fullName>
    </recommendedName>
    <alternativeName>
        <fullName evidence="8">RNA polymerase II transcription factor B 38 kDa subunit</fullName>
    </alternativeName>
    <alternativeName>
        <fullName evidence="7">RNA polymerase II transcription factor B p38 subunit</fullName>
    </alternativeName>
</protein>